<dbReference type="PANTHER" id="PTHR34301">
    <property type="entry name" value="DNA-BINDING PROTEIN-RELATED"/>
    <property type="match status" value="1"/>
</dbReference>
<evidence type="ECO:0000259" key="1">
    <source>
        <dbReference type="Pfam" id="PF26355"/>
    </source>
</evidence>
<dbReference type="InterPro" id="IPR058651">
    <property type="entry name" value="HTH_VMAP-M9"/>
</dbReference>
<proteinExistence type="predicted"/>
<dbReference type="SUPFAM" id="SSF52540">
    <property type="entry name" value="P-loop containing nucleoside triphosphate hydrolases"/>
    <property type="match status" value="1"/>
</dbReference>
<dbReference type="InterPro" id="IPR027417">
    <property type="entry name" value="P-loop_NTPase"/>
</dbReference>
<dbReference type="Pfam" id="PF14516">
    <property type="entry name" value="AAA_35"/>
    <property type="match status" value="1"/>
</dbReference>
<comment type="caution">
    <text evidence="2">The sequence shown here is derived from an EMBL/GenBank/DDBJ whole genome shotgun (WGS) entry which is preliminary data.</text>
</comment>
<keyword evidence="3" id="KW-1185">Reference proteome</keyword>
<name>A0ABR8AJQ9_9CYAN</name>
<dbReference type="PANTHER" id="PTHR34301:SF8">
    <property type="entry name" value="ATPASE DOMAIN-CONTAINING PROTEIN"/>
    <property type="match status" value="1"/>
</dbReference>
<evidence type="ECO:0000313" key="2">
    <source>
        <dbReference type="EMBL" id="MBD2200286.1"/>
    </source>
</evidence>
<evidence type="ECO:0000313" key="3">
    <source>
        <dbReference type="Proteomes" id="UP000658514"/>
    </source>
</evidence>
<gene>
    <name evidence="2" type="ORF">H6G24_33300</name>
</gene>
<dbReference type="Proteomes" id="UP000658514">
    <property type="component" value="Unassembled WGS sequence"/>
</dbReference>
<reference evidence="2 3" key="1">
    <citation type="journal article" date="2020" name="ISME J.">
        <title>Comparative genomics reveals insights into cyanobacterial evolution and habitat adaptation.</title>
        <authorList>
            <person name="Chen M.Y."/>
            <person name="Teng W.K."/>
            <person name="Zhao L."/>
            <person name="Hu C.X."/>
            <person name="Zhou Y.K."/>
            <person name="Han B.P."/>
            <person name="Song L.R."/>
            <person name="Shu W.S."/>
        </authorList>
    </citation>
    <scope>NUCLEOTIDE SEQUENCE [LARGE SCALE GENOMIC DNA]</scope>
    <source>
        <strain evidence="2 3">FACHB-288</strain>
    </source>
</reference>
<feature type="domain" description="vWA-MoxR associated protein N-terminal HTH" evidence="1">
    <location>
        <begin position="7"/>
        <end position="88"/>
    </location>
</feature>
<dbReference type="Gene3D" id="3.40.50.300">
    <property type="entry name" value="P-loop containing nucleotide triphosphate hydrolases"/>
    <property type="match status" value="1"/>
</dbReference>
<organism evidence="2 3">
    <name type="scientific">Calothrix parietina FACHB-288</name>
    <dbReference type="NCBI Taxonomy" id="2692896"/>
    <lineage>
        <taxon>Bacteria</taxon>
        <taxon>Bacillati</taxon>
        <taxon>Cyanobacteriota</taxon>
        <taxon>Cyanophyceae</taxon>
        <taxon>Nostocales</taxon>
        <taxon>Calotrichaceae</taxon>
        <taxon>Calothrix</taxon>
    </lineage>
</organism>
<accession>A0ABR8AJQ9</accession>
<dbReference type="Pfam" id="PF26355">
    <property type="entry name" value="HTH_VMAP-M9"/>
    <property type="match status" value="1"/>
</dbReference>
<sequence>MKNIAGGLKFVEQLVYAKTGKSLTAIQKAVLQESWDGQRKTYNQIAEEFQYSASYIKQTVAPQLWKLLSEVIGEKVNKTNIRTVVERRQANQSSTRCQKLIEKLRKRLEPYYSGQFQSIHTQNLVDFSFLNHSQSLSSLTKLTTVIHQKPIDLETPKGYVSLTSAFYIERIPNENRCYQEIIHPGSLIQIKSPRQMGKTSFMVRIIAHASMLGYQTVSLNLLQADKKILTDINKLLRWMCANITHKLKLTNRLSDYWDDDLGSKANCTIYLQEYLLLQIENPLVLALDEVNQIFDYPEVAQDFLSLLRSWYEEAKDNDIWKKLRIIVSNSTEFYIPSTIHKSPFSVGFSVQLRSFSWEQVQDLAQRHQLNISIGDLAELMWLVGGHPYLLRMAFYHLAHQDLTWEQLMQTAASDTGIYSEYLHQHLWYLQQHPELAIAFEQLLKAKAPIELEQVQAFKLHSMGLVNMQNNQVMISCNLYQQYFGR</sequence>
<protein>
    <submittedName>
        <fullName evidence="2">AAA-like domain-containing protein</fullName>
    </submittedName>
</protein>
<dbReference type="EMBL" id="JACJQH010000083">
    <property type="protein sequence ID" value="MBD2200286.1"/>
    <property type="molecule type" value="Genomic_DNA"/>
</dbReference>
<dbReference type="RefSeq" id="WP_190539998.1">
    <property type="nucleotide sequence ID" value="NZ_CAWPNO010000121.1"/>
</dbReference>